<feature type="region of interest" description="Disordered" evidence="2">
    <location>
        <begin position="442"/>
        <end position="547"/>
    </location>
</feature>
<sequence>MRKVHVDKATLPPATPQSYPPDLESADRARQFQTQLTRMIRGGATASDLHDVQSELKPWLSTQGADDHADLRATYTLLYRLLKGKQDLAEVEHHCADLKAQIEAERLVAAAKYEELEKRSFEERELLLNAEKALNEENARLRDEVEDLKFRLSDELKELKGNPLPPLPRSIEARHFYLHDLGGAKGDPIAILKDSPDSANAVKVQLIGSKDSFFQLSPVPHTMPDLPSGLMTFQPLTDDIDEAADDDRSMRSSRLSAPRAIPIQSKSPSYRSQPHPTADPDAMAISVPRSTMDVHMASVSSSPNVSTMHYSSRPVEFVSNSVGRVPENALGLRTVDPVRMSPTTINPEVREQQERRERLAQLKEVLNDPVPSPRSSLSRKPTLSDASDRSRSVAPSGLSSTRTPSPVSSTSHSYSASTLDKEYALRHQLLEPRAEPRISSASAAALEHQQRTRASSTASTTAAPAPSSLTHATATRDRDPAPPMHAIYAPAPPPASPARPVQPRRQSTDTTSISKGKASAMGLGPAGSYPSGLTRSMRAMQEAPRVS</sequence>
<evidence type="ECO:0000256" key="2">
    <source>
        <dbReference type="SAM" id="MobiDB-lite"/>
    </source>
</evidence>
<dbReference type="Proteomes" id="UP000184267">
    <property type="component" value="Unassembled WGS sequence"/>
</dbReference>
<dbReference type="EMBL" id="MNAD01001225">
    <property type="protein sequence ID" value="OJT07075.1"/>
    <property type="molecule type" value="Genomic_DNA"/>
</dbReference>
<evidence type="ECO:0000313" key="3">
    <source>
        <dbReference type="EMBL" id="OJT07075.1"/>
    </source>
</evidence>
<feature type="compositionally biased region" description="Low complexity" evidence="2">
    <location>
        <begin position="399"/>
        <end position="416"/>
    </location>
</feature>
<feature type="compositionally biased region" description="Polar residues" evidence="2">
    <location>
        <begin position="373"/>
        <end position="385"/>
    </location>
</feature>
<feature type="compositionally biased region" description="Basic and acidic residues" evidence="2">
    <location>
        <begin position="348"/>
        <end position="361"/>
    </location>
</feature>
<dbReference type="AlphaFoldDB" id="A0A1M2VHJ0"/>
<protein>
    <submittedName>
        <fullName evidence="3">Uncharacterized protein</fullName>
    </submittedName>
</protein>
<feature type="coiled-coil region" evidence="1">
    <location>
        <begin position="99"/>
        <end position="162"/>
    </location>
</feature>
<gene>
    <name evidence="3" type="ORF">TRAPUB_2107</name>
</gene>
<keyword evidence="1" id="KW-0175">Coiled coil</keyword>
<feature type="region of interest" description="Disordered" evidence="2">
    <location>
        <begin position="245"/>
        <end position="281"/>
    </location>
</feature>
<feature type="compositionally biased region" description="Low complexity" evidence="2">
    <location>
        <begin position="452"/>
        <end position="473"/>
    </location>
</feature>
<dbReference type="STRING" id="154538.A0A1M2VHJ0"/>
<organism evidence="3 4">
    <name type="scientific">Trametes pubescens</name>
    <name type="common">White-rot fungus</name>
    <dbReference type="NCBI Taxonomy" id="154538"/>
    <lineage>
        <taxon>Eukaryota</taxon>
        <taxon>Fungi</taxon>
        <taxon>Dikarya</taxon>
        <taxon>Basidiomycota</taxon>
        <taxon>Agaricomycotina</taxon>
        <taxon>Agaricomycetes</taxon>
        <taxon>Polyporales</taxon>
        <taxon>Polyporaceae</taxon>
        <taxon>Trametes</taxon>
    </lineage>
</organism>
<proteinExistence type="predicted"/>
<feature type="region of interest" description="Disordered" evidence="2">
    <location>
        <begin position="1"/>
        <end position="24"/>
    </location>
</feature>
<reference evidence="3 4" key="1">
    <citation type="submission" date="2016-10" db="EMBL/GenBank/DDBJ databases">
        <title>Genome sequence of the basidiomycete white-rot fungus Trametes pubescens.</title>
        <authorList>
            <person name="Makela M.R."/>
            <person name="Granchi Z."/>
            <person name="Peng M."/>
            <person name="De Vries R.P."/>
            <person name="Grigoriev I."/>
            <person name="Riley R."/>
            <person name="Hilden K."/>
        </authorList>
    </citation>
    <scope>NUCLEOTIDE SEQUENCE [LARGE SCALE GENOMIC DNA]</scope>
    <source>
        <strain evidence="3 4">FBCC735</strain>
    </source>
</reference>
<accession>A0A1M2VHJ0</accession>
<feature type="compositionally biased region" description="Polar residues" evidence="2">
    <location>
        <begin position="264"/>
        <end position="275"/>
    </location>
</feature>
<dbReference type="OrthoDB" id="6105938at2759"/>
<dbReference type="OMA" id="TRSMRAM"/>
<comment type="caution">
    <text evidence="3">The sequence shown here is derived from an EMBL/GenBank/DDBJ whole genome shotgun (WGS) entry which is preliminary data.</text>
</comment>
<keyword evidence="4" id="KW-1185">Reference proteome</keyword>
<evidence type="ECO:0000313" key="4">
    <source>
        <dbReference type="Proteomes" id="UP000184267"/>
    </source>
</evidence>
<name>A0A1M2VHJ0_TRAPU</name>
<feature type="region of interest" description="Disordered" evidence="2">
    <location>
        <begin position="333"/>
        <end position="416"/>
    </location>
</feature>
<feature type="compositionally biased region" description="Polar residues" evidence="2">
    <location>
        <begin position="504"/>
        <end position="514"/>
    </location>
</feature>
<evidence type="ECO:0000256" key="1">
    <source>
        <dbReference type="SAM" id="Coils"/>
    </source>
</evidence>